<comment type="caution">
    <text evidence="5">The sequence shown here is derived from an EMBL/GenBank/DDBJ whole genome shotgun (WGS) entry which is preliminary data.</text>
</comment>
<dbReference type="GO" id="GO:0009423">
    <property type="term" value="P:chorismate biosynthetic process"/>
    <property type="evidence" value="ECO:0007669"/>
    <property type="project" value="TreeGrafter"/>
</dbReference>
<reference evidence="5 6" key="1">
    <citation type="submission" date="2018-06" db="EMBL/GenBank/DDBJ databases">
        <title>Actinomadura craniellae sp. nov. isolated from marine sponge Craniella sp.</title>
        <authorList>
            <person name="Li L."/>
            <person name="Xu Q.H."/>
            <person name="Lin H.W."/>
            <person name="Lu Y.H."/>
        </authorList>
    </citation>
    <scope>NUCLEOTIDE SEQUENCE [LARGE SCALE GENOMIC DNA]</scope>
    <source>
        <strain evidence="5 6">LHW63021</strain>
    </source>
</reference>
<dbReference type="NCBIfam" id="NF001311">
    <property type="entry name" value="PRK00258.1-3"/>
    <property type="match status" value="1"/>
</dbReference>
<dbReference type="Gene3D" id="3.40.50.720">
    <property type="entry name" value="NAD(P)-binding Rossmann-like Domain"/>
    <property type="match status" value="1"/>
</dbReference>
<evidence type="ECO:0000259" key="3">
    <source>
        <dbReference type="Pfam" id="PF08501"/>
    </source>
</evidence>
<proteinExistence type="predicted"/>
<dbReference type="GO" id="GO:0009073">
    <property type="term" value="P:aromatic amino acid family biosynthetic process"/>
    <property type="evidence" value="ECO:0007669"/>
    <property type="project" value="UniProtKB-KW"/>
</dbReference>
<keyword evidence="5" id="KW-0560">Oxidoreductase</keyword>
<dbReference type="PANTHER" id="PTHR21089:SF1">
    <property type="entry name" value="BIFUNCTIONAL 3-DEHYDROQUINATE DEHYDRATASE_SHIKIMATE DEHYDROGENASE, CHLOROPLASTIC"/>
    <property type="match status" value="1"/>
</dbReference>
<dbReference type="InterPro" id="IPR041121">
    <property type="entry name" value="SDH_C"/>
</dbReference>
<evidence type="ECO:0000259" key="4">
    <source>
        <dbReference type="Pfam" id="PF18317"/>
    </source>
</evidence>
<dbReference type="RefSeq" id="WP_111863283.1">
    <property type="nucleotide sequence ID" value="NZ_QLYX01000001.1"/>
</dbReference>
<keyword evidence="2" id="KW-0057">Aromatic amino acid biosynthesis</keyword>
<evidence type="ECO:0000313" key="5">
    <source>
        <dbReference type="EMBL" id="RAY17230.1"/>
    </source>
</evidence>
<dbReference type="Pfam" id="PF08501">
    <property type="entry name" value="Shikimate_dh_N"/>
    <property type="match status" value="1"/>
</dbReference>
<organism evidence="5 6">
    <name type="scientific">Actinomadura craniellae</name>
    <dbReference type="NCBI Taxonomy" id="2231787"/>
    <lineage>
        <taxon>Bacteria</taxon>
        <taxon>Bacillati</taxon>
        <taxon>Actinomycetota</taxon>
        <taxon>Actinomycetes</taxon>
        <taxon>Streptosporangiales</taxon>
        <taxon>Thermomonosporaceae</taxon>
        <taxon>Actinomadura</taxon>
    </lineage>
</organism>
<gene>
    <name evidence="5" type="ORF">DPM19_03540</name>
</gene>
<keyword evidence="2" id="KW-0028">Amino-acid biosynthesis</keyword>
<evidence type="ECO:0000256" key="2">
    <source>
        <dbReference type="ARBA" id="ARBA00023141"/>
    </source>
</evidence>
<sequence length="279" mass="28625">MTARFAAVLGTPIAHSLSPVLHRTAYAELGLTGWSYRAIECDEAGLAGFLAGLDGDWAGLSLTMPLKRVALDLADSVSDLAAGVGGANTLVLSGGRVHADNTDVHGVVTALREAGLAEPKSVLVLGGGATAASVLAALAELGLPAVTLAVRDPGRADPTRRVGERFGLDVRVLRLEEALTTVLDGGLVVSTLPGRAADPHAEAIARTGAALFDVVYAPWPTALARAVERAGGTVTGGFGMLLHQAVRQIELMTGRRDVPVAALRAAGERELARRARNGG</sequence>
<dbReference type="InterPro" id="IPR036291">
    <property type="entry name" value="NAD(P)-bd_dom_sf"/>
</dbReference>
<dbReference type="GO" id="GO:0050661">
    <property type="term" value="F:NADP binding"/>
    <property type="evidence" value="ECO:0007669"/>
    <property type="project" value="TreeGrafter"/>
</dbReference>
<feature type="domain" description="SDH C-terminal" evidence="4">
    <location>
        <begin position="237"/>
        <end position="266"/>
    </location>
</feature>
<dbReference type="EC" id="1.1.1.25" evidence="5"/>
<dbReference type="OrthoDB" id="9776868at2"/>
<dbReference type="Gene3D" id="3.40.50.10860">
    <property type="entry name" value="Leucine Dehydrogenase, chain A, domain 1"/>
    <property type="match status" value="1"/>
</dbReference>
<name>A0A365HDM7_9ACTN</name>
<dbReference type="InterPro" id="IPR046346">
    <property type="entry name" value="Aminoacid_DH-like_N_sf"/>
</dbReference>
<dbReference type="CDD" id="cd01065">
    <property type="entry name" value="NAD_bind_Shikimate_DH"/>
    <property type="match status" value="1"/>
</dbReference>
<protein>
    <submittedName>
        <fullName evidence="5">Shikimate dehydrogenase</fullName>
        <ecNumber evidence="5">1.1.1.25</ecNumber>
    </submittedName>
</protein>
<dbReference type="Proteomes" id="UP000251891">
    <property type="component" value="Unassembled WGS sequence"/>
</dbReference>
<accession>A0A365HDM7</accession>
<dbReference type="InterPro" id="IPR022893">
    <property type="entry name" value="Shikimate_DH_fam"/>
</dbReference>
<dbReference type="SUPFAM" id="SSF51735">
    <property type="entry name" value="NAD(P)-binding Rossmann-fold domains"/>
    <property type="match status" value="1"/>
</dbReference>
<evidence type="ECO:0000313" key="6">
    <source>
        <dbReference type="Proteomes" id="UP000251891"/>
    </source>
</evidence>
<dbReference type="EMBL" id="QLYX01000001">
    <property type="protein sequence ID" value="RAY17230.1"/>
    <property type="molecule type" value="Genomic_DNA"/>
</dbReference>
<dbReference type="GO" id="GO:0019632">
    <property type="term" value="P:shikimate metabolic process"/>
    <property type="evidence" value="ECO:0007669"/>
    <property type="project" value="TreeGrafter"/>
</dbReference>
<dbReference type="InterPro" id="IPR013708">
    <property type="entry name" value="Shikimate_DH-bd_N"/>
</dbReference>
<dbReference type="PANTHER" id="PTHR21089">
    <property type="entry name" value="SHIKIMATE DEHYDROGENASE"/>
    <property type="match status" value="1"/>
</dbReference>
<evidence type="ECO:0000256" key="1">
    <source>
        <dbReference type="ARBA" id="ARBA00004871"/>
    </source>
</evidence>
<keyword evidence="6" id="KW-1185">Reference proteome</keyword>
<dbReference type="Pfam" id="PF18317">
    <property type="entry name" value="SDH_C"/>
    <property type="match status" value="1"/>
</dbReference>
<dbReference type="GO" id="GO:0004764">
    <property type="term" value="F:shikimate 3-dehydrogenase (NADP+) activity"/>
    <property type="evidence" value="ECO:0007669"/>
    <property type="project" value="UniProtKB-EC"/>
</dbReference>
<comment type="pathway">
    <text evidence="1">Metabolic intermediate biosynthesis; chorismate biosynthesis; chorismate from D-erythrose 4-phosphate and phosphoenolpyruvate: step 4/7.</text>
</comment>
<dbReference type="AlphaFoldDB" id="A0A365HDM7"/>
<dbReference type="SUPFAM" id="SSF53223">
    <property type="entry name" value="Aminoacid dehydrogenase-like, N-terminal domain"/>
    <property type="match status" value="1"/>
</dbReference>
<feature type="domain" description="Shikimate dehydrogenase substrate binding N-terminal" evidence="3">
    <location>
        <begin position="8"/>
        <end position="90"/>
    </location>
</feature>
<dbReference type="GO" id="GO:0005829">
    <property type="term" value="C:cytosol"/>
    <property type="evidence" value="ECO:0007669"/>
    <property type="project" value="TreeGrafter"/>
</dbReference>